<dbReference type="InterPro" id="IPR047112">
    <property type="entry name" value="RecG/Mfd"/>
</dbReference>
<gene>
    <name evidence="9 12" type="primary">mfd</name>
    <name evidence="12" type="ORF">HK107_01110</name>
</gene>
<feature type="domain" description="Helicase ATP-binding" evidence="10">
    <location>
        <begin position="622"/>
        <end position="783"/>
    </location>
</feature>
<dbReference type="Gene3D" id="3.30.2060.10">
    <property type="entry name" value="Penicillin-binding protein 1b domain"/>
    <property type="match status" value="1"/>
</dbReference>
<dbReference type="Gene3D" id="3.90.1150.50">
    <property type="entry name" value="Transcription-repair-coupling factor, D7 domain"/>
    <property type="match status" value="1"/>
</dbReference>
<dbReference type="Pfam" id="PF00270">
    <property type="entry name" value="DEAD"/>
    <property type="match status" value="1"/>
</dbReference>
<dbReference type="AlphaFoldDB" id="A0A7Y3RIX7"/>
<dbReference type="GO" id="GO:0016787">
    <property type="term" value="F:hydrolase activity"/>
    <property type="evidence" value="ECO:0007669"/>
    <property type="project" value="UniProtKB-KW"/>
</dbReference>
<dbReference type="SMART" id="SM01058">
    <property type="entry name" value="CarD_TRCF"/>
    <property type="match status" value="1"/>
</dbReference>
<evidence type="ECO:0000256" key="1">
    <source>
        <dbReference type="ARBA" id="ARBA00022490"/>
    </source>
</evidence>
<dbReference type="SUPFAM" id="SSF52540">
    <property type="entry name" value="P-loop containing nucleoside triphosphate hydrolases"/>
    <property type="match status" value="4"/>
</dbReference>
<dbReference type="InterPro" id="IPR041471">
    <property type="entry name" value="UvrB_inter"/>
</dbReference>
<dbReference type="InterPro" id="IPR027417">
    <property type="entry name" value="P-loop_NTPase"/>
</dbReference>
<keyword evidence="8 9" id="KW-0234">DNA repair</keyword>
<keyword evidence="3 9" id="KW-0227">DNA damage</keyword>
<evidence type="ECO:0000256" key="5">
    <source>
        <dbReference type="ARBA" id="ARBA00022806"/>
    </source>
</evidence>
<proteinExistence type="inferred from homology"/>
<dbReference type="GO" id="GO:0005737">
    <property type="term" value="C:cytoplasm"/>
    <property type="evidence" value="ECO:0007669"/>
    <property type="project" value="UniProtKB-SubCell"/>
</dbReference>
<evidence type="ECO:0000259" key="10">
    <source>
        <dbReference type="PROSITE" id="PS51192"/>
    </source>
</evidence>
<dbReference type="GO" id="GO:0003678">
    <property type="term" value="F:DNA helicase activity"/>
    <property type="evidence" value="ECO:0007669"/>
    <property type="project" value="TreeGrafter"/>
</dbReference>
<dbReference type="SMART" id="SM00982">
    <property type="entry name" value="TRCF"/>
    <property type="match status" value="1"/>
</dbReference>
<keyword evidence="2 9" id="KW-0547">Nucleotide-binding</keyword>
<dbReference type="GO" id="GO:0005524">
    <property type="term" value="F:ATP binding"/>
    <property type="evidence" value="ECO:0007669"/>
    <property type="project" value="UniProtKB-UniRule"/>
</dbReference>
<comment type="subcellular location">
    <subcellularLocation>
        <location evidence="9">Cytoplasm</location>
    </subcellularLocation>
</comment>
<dbReference type="InterPro" id="IPR001650">
    <property type="entry name" value="Helicase_C-like"/>
</dbReference>
<evidence type="ECO:0000256" key="2">
    <source>
        <dbReference type="ARBA" id="ARBA00022741"/>
    </source>
</evidence>
<dbReference type="InterPro" id="IPR005118">
    <property type="entry name" value="TRCF_C"/>
</dbReference>
<dbReference type="EMBL" id="JABFCX010000002">
    <property type="protein sequence ID" value="NNU14920.1"/>
    <property type="molecule type" value="Genomic_DNA"/>
</dbReference>
<dbReference type="HAMAP" id="MF_00969">
    <property type="entry name" value="TRCF"/>
    <property type="match status" value="1"/>
</dbReference>
<evidence type="ECO:0000313" key="12">
    <source>
        <dbReference type="EMBL" id="NNU14920.1"/>
    </source>
</evidence>
<name>A0A7Y3RIX7_9PROT</name>
<comment type="similarity">
    <text evidence="9">In the C-terminal section; belongs to the helicase family. RecG subfamily.</text>
</comment>
<keyword evidence="1 9" id="KW-0963">Cytoplasm</keyword>
<keyword evidence="7 9" id="KW-0238">DNA-binding</keyword>
<dbReference type="PROSITE" id="PS51194">
    <property type="entry name" value="HELICASE_CTER"/>
    <property type="match status" value="1"/>
</dbReference>
<keyword evidence="6 9" id="KW-0067">ATP-binding</keyword>
<dbReference type="SUPFAM" id="SSF143517">
    <property type="entry name" value="TRCF domain-like"/>
    <property type="match status" value="1"/>
</dbReference>
<dbReference type="Gene3D" id="3.40.50.300">
    <property type="entry name" value="P-loop containing nucleotide triphosphate hydrolases"/>
    <property type="match status" value="2"/>
</dbReference>
<dbReference type="EC" id="3.6.4.-" evidence="9"/>
<dbReference type="Gene3D" id="3.40.50.11180">
    <property type="match status" value="1"/>
</dbReference>
<dbReference type="CDD" id="cd17991">
    <property type="entry name" value="DEXHc_TRCF"/>
    <property type="match status" value="1"/>
</dbReference>
<dbReference type="InterPro" id="IPR004576">
    <property type="entry name" value="Mfd"/>
</dbReference>
<dbReference type="GO" id="GO:0000716">
    <property type="term" value="P:transcription-coupled nucleotide-excision repair, DNA damage recognition"/>
    <property type="evidence" value="ECO:0007669"/>
    <property type="project" value="UniProtKB-UniRule"/>
</dbReference>
<dbReference type="Proteomes" id="UP000536835">
    <property type="component" value="Unassembled WGS sequence"/>
</dbReference>
<comment type="similarity">
    <text evidence="9">In the N-terminal section; belongs to the UvrB family.</text>
</comment>
<dbReference type="PROSITE" id="PS51192">
    <property type="entry name" value="HELICASE_ATP_BIND_1"/>
    <property type="match status" value="1"/>
</dbReference>
<evidence type="ECO:0000256" key="3">
    <source>
        <dbReference type="ARBA" id="ARBA00022763"/>
    </source>
</evidence>
<feature type="domain" description="Helicase C-terminal" evidence="11">
    <location>
        <begin position="805"/>
        <end position="958"/>
    </location>
</feature>
<evidence type="ECO:0000313" key="13">
    <source>
        <dbReference type="Proteomes" id="UP000536835"/>
    </source>
</evidence>
<dbReference type="NCBIfam" id="TIGR00580">
    <property type="entry name" value="mfd"/>
    <property type="match status" value="1"/>
</dbReference>
<organism evidence="12 13">
    <name type="scientific">Parvularcula mediterranea</name>
    <dbReference type="NCBI Taxonomy" id="2732508"/>
    <lineage>
        <taxon>Bacteria</taxon>
        <taxon>Pseudomonadati</taxon>
        <taxon>Pseudomonadota</taxon>
        <taxon>Alphaproteobacteria</taxon>
        <taxon>Parvularculales</taxon>
        <taxon>Parvularculaceae</taxon>
        <taxon>Parvularcula</taxon>
    </lineage>
</organism>
<protein>
    <recommendedName>
        <fullName evidence="9">Transcription-repair-coupling factor</fullName>
        <shortName evidence="9">TRCF</shortName>
        <ecNumber evidence="9">3.6.4.-</ecNumber>
    </recommendedName>
</protein>
<evidence type="ECO:0000259" key="11">
    <source>
        <dbReference type="PROSITE" id="PS51194"/>
    </source>
</evidence>
<dbReference type="Pfam" id="PF03461">
    <property type="entry name" value="TRCF"/>
    <property type="match status" value="1"/>
</dbReference>
<dbReference type="Pfam" id="PF17757">
    <property type="entry name" value="UvrB_inter"/>
    <property type="match status" value="1"/>
</dbReference>
<dbReference type="Pfam" id="PF02559">
    <property type="entry name" value="CarD_TRCF_RID"/>
    <property type="match status" value="1"/>
</dbReference>
<comment type="function">
    <text evidence="9">Couples transcription and DNA repair by recognizing RNA polymerase (RNAP) stalled at DNA lesions. Mediates ATP-dependent release of RNAP and its truncated transcript from the DNA, and recruitment of nucleotide excision repair machinery to the damaged site.</text>
</comment>
<evidence type="ECO:0000256" key="9">
    <source>
        <dbReference type="HAMAP-Rule" id="MF_00969"/>
    </source>
</evidence>
<dbReference type="PANTHER" id="PTHR47964:SF1">
    <property type="entry name" value="ATP-DEPENDENT DNA HELICASE HOMOLOG RECG, CHLOROPLASTIC"/>
    <property type="match status" value="1"/>
</dbReference>
<dbReference type="InterPro" id="IPR003711">
    <property type="entry name" value="CarD-like/TRCF_RID"/>
</dbReference>
<dbReference type="InterPro" id="IPR037235">
    <property type="entry name" value="TRCF-like_C_D7"/>
</dbReference>
<dbReference type="SMART" id="SM00490">
    <property type="entry name" value="HELICc"/>
    <property type="match status" value="1"/>
</dbReference>
<dbReference type="SMART" id="SM00487">
    <property type="entry name" value="DEXDc"/>
    <property type="match status" value="1"/>
</dbReference>
<dbReference type="InterPro" id="IPR011545">
    <property type="entry name" value="DEAD/DEAH_box_helicase_dom"/>
</dbReference>
<evidence type="ECO:0000256" key="8">
    <source>
        <dbReference type="ARBA" id="ARBA00023204"/>
    </source>
</evidence>
<evidence type="ECO:0000256" key="4">
    <source>
        <dbReference type="ARBA" id="ARBA00022801"/>
    </source>
</evidence>
<evidence type="ECO:0000256" key="7">
    <source>
        <dbReference type="ARBA" id="ARBA00023125"/>
    </source>
</evidence>
<evidence type="ECO:0000256" key="6">
    <source>
        <dbReference type="ARBA" id="ARBA00022840"/>
    </source>
</evidence>
<dbReference type="InterPro" id="IPR036101">
    <property type="entry name" value="CarD-like/TRCF_RID_sf"/>
</dbReference>
<keyword evidence="5" id="KW-0347">Helicase</keyword>
<keyword evidence="4 9" id="KW-0378">Hydrolase</keyword>
<dbReference type="Gene3D" id="2.40.10.170">
    <property type="match status" value="1"/>
</dbReference>
<accession>A0A7Y3RIX7</accession>
<dbReference type="PANTHER" id="PTHR47964">
    <property type="entry name" value="ATP-DEPENDENT DNA HELICASE HOMOLOG RECG, CHLOROPLASTIC"/>
    <property type="match status" value="1"/>
</dbReference>
<dbReference type="Pfam" id="PF00271">
    <property type="entry name" value="Helicase_C"/>
    <property type="match status" value="1"/>
</dbReference>
<dbReference type="InterPro" id="IPR014001">
    <property type="entry name" value="Helicase_ATP-bd"/>
</dbReference>
<dbReference type="SUPFAM" id="SSF141259">
    <property type="entry name" value="CarD-like"/>
    <property type="match status" value="1"/>
</dbReference>
<dbReference type="GO" id="GO:0006355">
    <property type="term" value="P:regulation of DNA-templated transcription"/>
    <property type="evidence" value="ECO:0007669"/>
    <property type="project" value="UniProtKB-UniRule"/>
</dbReference>
<keyword evidence="13" id="KW-1185">Reference proteome</keyword>
<sequence>MIGKTEAYRPAGHITCYGAPEGADALLISEAAKASGEVTTVITRDAGRSAAMVSALQFFAPGIPVIRFPAWDCLPYDRMSPGPDVVAERLSALATLAAREEGTPLVVVTTVAAATQRTLSRETIRTASFTAKPGATLEMDELIAYLVANGYGRASTVREPGEFAVRGGLLDLFPPGTDEPLRLDFFGDTLESIRAFDAASQMTTHQRREINLTAASEVLLGDDTIRRFRKGYLERFGTPGDDPVYEAVSEGRRQQGMEHWLPLFYEGLGTLFDYTGEGLTFFDHLGTEAVDERFSQIEDYYGARAEDMRSSEKAQLDSVPYRPLKPEALYLGRDEWKETLQNVALRPLSPFSPEPGKRAFDFGAKKARSFAAERAGGLNVFNAFADHIAAQRENKKVIIAGWTEGSADRLKTVIGDHDVSGLASLKSWSDVETGSSTIPVVILGLENGFETDDISILAEQDILGDRLVRKSRTKRADNFLTEASSLSIGDLIVHVSHGVGRYQGLQTLEVGGAPHDCLELEYHAGKMYLPVENIELLSRFGSDDPNHPLDKLGGQNWSLRKAKMRERIKMMAEQLIAIAAKRAAKKAEVLTPPDGAYDEFAARFPYAETDDQMNAIDDVLTDLGSGRPMDRLVCGDVGFGKTEVAMRAAFVAAMNGRQVALICPTTLLARQHAKGFKERFAGFPLNVRQLSRFVSQKEASQTRAGLKDGSVDVVIGTHALLSKQVGFRDLGLLIIDEEQHFGVKHKERLKEYRGDTHVLTLTATPIPRTLQLSMSGIRDLSIIATPPVDRLAVRTTIGPFDSVVARETLLREHYRGGQSFYVCPRVSDLKDIEDWLDTQVPEVKYRTAHGQMAAGELEDIMTAFYEGKFDVLLATTIVESGIDVPTANTLIVHRADMFGLAQLYQIRGRVGRSKQRAYAYLTTSARKKMTDGAQKRLKVLQSLDTLGAGFTLASHDLDIRGAGNLLGEEQSGTVKEVGVEMYQHMLEEAVAEMKDGEAASETWSPSINIGTAVLIPETYVMDLDVRMSLYRRLSDAKEGQEIEAFAAELIDRFGPMPREVEHLLDIVGIKTLCRRAEVAKIDAGPKGAVITFRDKFPNPMGLVQYLSDTPYDMKLRPDQKLVFKQNWPDEKARLKGCRRVLNVLVEIAEAAA</sequence>
<dbReference type="GO" id="GO:0003684">
    <property type="term" value="F:damaged DNA binding"/>
    <property type="evidence" value="ECO:0007669"/>
    <property type="project" value="InterPro"/>
</dbReference>
<reference evidence="12 13" key="1">
    <citation type="submission" date="2020-05" db="EMBL/GenBank/DDBJ databases">
        <title>Parvularcula mediterraneae sp. nov., isolated from polypropylene straw from shallow seawater of the seashore of Laganas in Zakynthos island, Greece.</title>
        <authorList>
            <person name="Szabo I."/>
            <person name="Al-Omari J."/>
            <person name="Rado J."/>
            <person name="Szerdahelyi G.S."/>
        </authorList>
    </citation>
    <scope>NUCLEOTIDE SEQUENCE [LARGE SCALE GENOMIC DNA]</scope>
    <source>
        <strain evidence="12 13">ZS-1/3</strain>
    </source>
</reference>
<comment type="caution">
    <text evidence="12">The sequence shown here is derived from an EMBL/GenBank/DDBJ whole genome shotgun (WGS) entry which is preliminary data.</text>
</comment>